<dbReference type="Pfam" id="PF16867">
    <property type="entry name" value="DMSP_lyase"/>
    <property type="match status" value="1"/>
</dbReference>
<evidence type="ECO:0000313" key="1">
    <source>
        <dbReference type="EMBL" id="SUZ58730.1"/>
    </source>
</evidence>
<dbReference type="InterPro" id="IPR011051">
    <property type="entry name" value="RmlC_Cupin_sf"/>
</dbReference>
<gene>
    <name evidence="1" type="ORF">METZ01_LOCUS11584</name>
</gene>
<protein>
    <recommendedName>
        <fullName evidence="2">Cupin 2 conserved barrel domain-containing protein</fullName>
    </recommendedName>
</protein>
<dbReference type="InterPro" id="IPR031723">
    <property type="entry name" value="DMSP_lyase"/>
</dbReference>
<evidence type="ECO:0008006" key="2">
    <source>
        <dbReference type="Google" id="ProtNLM"/>
    </source>
</evidence>
<dbReference type="EMBL" id="UINC01000638">
    <property type="protein sequence ID" value="SUZ58730.1"/>
    <property type="molecule type" value="Genomic_DNA"/>
</dbReference>
<sequence length="262" mass="29090">MTKIASKFAGELASALTDAKAPTNQPSDNVKGNIDHFRHILETVVDADDTQETRSTLPKDAADWLNEALGELNGTRSFNDAVVMAAKTASWYQIYNDDAASDNTQSSPMRDLASGMYAARLIGPHRGLVQSDQILAGLFLLRKGLHYPLHQHQSTEIYFAASGTVQIQHGINGKPEILLPGQVSLTPPNRLHALTMGDRPVLILWVWLGEFGGRNWWWHRQDSGDWRRDAWERSSDASWVKTASEQVPHSEIIALQPNDSQS</sequence>
<dbReference type="AlphaFoldDB" id="A0A381NW00"/>
<dbReference type="Gene3D" id="2.60.120.10">
    <property type="entry name" value="Jelly Rolls"/>
    <property type="match status" value="1"/>
</dbReference>
<dbReference type="InterPro" id="IPR014710">
    <property type="entry name" value="RmlC-like_jellyroll"/>
</dbReference>
<dbReference type="GO" id="GO:0047869">
    <property type="term" value="F:dimethylpropiothetin dethiomethylase activity"/>
    <property type="evidence" value="ECO:0007669"/>
    <property type="project" value="InterPro"/>
</dbReference>
<organism evidence="1">
    <name type="scientific">marine metagenome</name>
    <dbReference type="NCBI Taxonomy" id="408172"/>
    <lineage>
        <taxon>unclassified sequences</taxon>
        <taxon>metagenomes</taxon>
        <taxon>ecological metagenomes</taxon>
    </lineage>
</organism>
<proteinExistence type="predicted"/>
<accession>A0A381NW00</accession>
<name>A0A381NW00_9ZZZZ</name>
<dbReference type="SUPFAM" id="SSF51182">
    <property type="entry name" value="RmlC-like cupins"/>
    <property type="match status" value="1"/>
</dbReference>
<reference evidence="1" key="1">
    <citation type="submission" date="2018-05" db="EMBL/GenBank/DDBJ databases">
        <authorList>
            <person name="Lanie J.A."/>
            <person name="Ng W.-L."/>
            <person name="Kazmierczak K.M."/>
            <person name="Andrzejewski T.M."/>
            <person name="Davidsen T.M."/>
            <person name="Wayne K.J."/>
            <person name="Tettelin H."/>
            <person name="Glass J.I."/>
            <person name="Rusch D."/>
            <person name="Podicherti R."/>
            <person name="Tsui H.-C.T."/>
            <person name="Winkler M.E."/>
        </authorList>
    </citation>
    <scope>NUCLEOTIDE SEQUENCE</scope>
</reference>